<dbReference type="Proteomes" id="UP000299102">
    <property type="component" value="Unassembled WGS sequence"/>
</dbReference>
<reference evidence="2 3" key="1">
    <citation type="journal article" date="2019" name="Commun. Biol.">
        <title>The bagworm genome reveals a unique fibroin gene that provides high tensile strength.</title>
        <authorList>
            <person name="Kono N."/>
            <person name="Nakamura H."/>
            <person name="Ohtoshi R."/>
            <person name="Tomita M."/>
            <person name="Numata K."/>
            <person name="Arakawa K."/>
        </authorList>
    </citation>
    <scope>NUCLEOTIDE SEQUENCE [LARGE SCALE GENOMIC DNA]</scope>
</reference>
<dbReference type="EMBL" id="BGZK01000153">
    <property type="protein sequence ID" value="GBP23762.1"/>
    <property type="molecule type" value="Genomic_DNA"/>
</dbReference>
<proteinExistence type="predicted"/>
<comment type="caution">
    <text evidence="2">The sequence shown here is derived from an EMBL/GenBank/DDBJ whole genome shotgun (WGS) entry which is preliminary data.</text>
</comment>
<keyword evidence="3" id="KW-1185">Reference proteome</keyword>
<evidence type="ECO:0000313" key="2">
    <source>
        <dbReference type="EMBL" id="GBP23762.1"/>
    </source>
</evidence>
<gene>
    <name evidence="2" type="ORF">EVAR_13719_1</name>
</gene>
<feature type="region of interest" description="Disordered" evidence="1">
    <location>
        <begin position="65"/>
        <end position="101"/>
    </location>
</feature>
<sequence>MYNITDQDLDEFFWNIAPMRERSPSGRPRASEKSSKCLLLKRNQTLRAGPHELNPRKRTITTWIRQGRIPDEKTPGHEATISPPSRTGDQEKVADDPRTNERASLSRWLLIECGTMAFFTN</sequence>
<name>A0A4C1UCT2_EUMVA</name>
<evidence type="ECO:0000256" key="1">
    <source>
        <dbReference type="SAM" id="MobiDB-lite"/>
    </source>
</evidence>
<protein>
    <submittedName>
        <fullName evidence="2">Uncharacterized protein</fullName>
    </submittedName>
</protein>
<accession>A0A4C1UCT2</accession>
<organism evidence="2 3">
    <name type="scientific">Eumeta variegata</name>
    <name type="common">Bagworm moth</name>
    <name type="synonym">Eumeta japonica</name>
    <dbReference type="NCBI Taxonomy" id="151549"/>
    <lineage>
        <taxon>Eukaryota</taxon>
        <taxon>Metazoa</taxon>
        <taxon>Ecdysozoa</taxon>
        <taxon>Arthropoda</taxon>
        <taxon>Hexapoda</taxon>
        <taxon>Insecta</taxon>
        <taxon>Pterygota</taxon>
        <taxon>Neoptera</taxon>
        <taxon>Endopterygota</taxon>
        <taxon>Lepidoptera</taxon>
        <taxon>Glossata</taxon>
        <taxon>Ditrysia</taxon>
        <taxon>Tineoidea</taxon>
        <taxon>Psychidae</taxon>
        <taxon>Oiketicinae</taxon>
        <taxon>Eumeta</taxon>
    </lineage>
</organism>
<evidence type="ECO:0000313" key="3">
    <source>
        <dbReference type="Proteomes" id="UP000299102"/>
    </source>
</evidence>
<feature type="compositionally biased region" description="Basic and acidic residues" evidence="1">
    <location>
        <begin position="88"/>
        <end position="101"/>
    </location>
</feature>
<dbReference type="AlphaFoldDB" id="A0A4C1UCT2"/>